<dbReference type="Gene3D" id="1.10.1200.10">
    <property type="entry name" value="ACP-like"/>
    <property type="match status" value="1"/>
</dbReference>
<dbReference type="Pfam" id="PF00550">
    <property type="entry name" value="PP-binding"/>
    <property type="match status" value="1"/>
</dbReference>
<dbReference type="RefSeq" id="WP_106153743.1">
    <property type="nucleotide sequence ID" value="NZ_PVTS01000012.1"/>
</dbReference>
<protein>
    <submittedName>
        <fullName evidence="2">Acyl carrier protein</fullName>
    </submittedName>
</protein>
<dbReference type="OrthoDB" id="1123464at2"/>
<dbReference type="AlphaFoldDB" id="A0A2T0XEP9"/>
<feature type="domain" description="Carrier" evidence="1">
    <location>
        <begin position="1"/>
        <end position="76"/>
    </location>
</feature>
<dbReference type="SUPFAM" id="SSF47336">
    <property type="entry name" value="ACP-like"/>
    <property type="match status" value="1"/>
</dbReference>
<dbReference type="PROSITE" id="PS50075">
    <property type="entry name" value="CARRIER"/>
    <property type="match status" value="1"/>
</dbReference>
<dbReference type="EMBL" id="QPIZ01000010">
    <property type="protein sequence ID" value="RCW35369.1"/>
    <property type="molecule type" value="Genomic_DNA"/>
</dbReference>
<evidence type="ECO:0000313" key="2">
    <source>
        <dbReference type="EMBL" id="RCW35369.1"/>
    </source>
</evidence>
<organism evidence="2 3">
    <name type="scientific">Marinilabilia salmonicolor</name>
    <dbReference type="NCBI Taxonomy" id="989"/>
    <lineage>
        <taxon>Bacteria</taxon>
        <taxon>Pseudomonadati</taxon>
        <taxon>Bacteroidota</taxon>
        <taxon>Bacteroidia</taxon>
        <taxon>Marinilabiliales</taxon>
        <taxon>Marinilabiliaceae</taxon>
        <taxon>Marinilabilia</taxon>
    </lineage>
</organism>
<dbReference type="STRING" id="1168289.GCA_000259075_02197"/>
<sequence length="81" mass="9243">MKESVKNFIAETSFTDPAKIKDDTMLFEEGIFDSMGLLSLISFLEENFGVQTDDVDLMEDNFKNLNAIEGYVKMKKSYSEV</sequence>
<gene>
    <name evidence="2" type="ORF">DFO77_110143</name>
</gene>
<dbReference type="InterPro" id="IPR009081">
    <property type="entry name" value="PP-bd_ACP"/>
</dbReference>
<comment type="caution">
    <text evidence="2">The sequence shown here is derived from an EMBL/GenBank/DDBJ whole genome shotgun (WGS) entry which is preliminary data.</text>
</comment>
<dbReference type="Proteomes" id="UP000252733">
    <property type="component" value="Unassembled WGS sequence"/>
</dbReference>
<dbReference type="InterPro" id="IPR036736">
    <property type="entry name" value="ACP-like_sf"/>
</dbReference>
<evidence type="ECO:0000259" key="1">
    <source>
        <dbReference type="PROSITE" id="PS50075"/>
    </source>
</evidence>
<proteinExistence type="predicted"/>
<keyword evidence="3" id="KW-1185">Reference proteome</keyword>
<reference evidence="2 3" key="1">
    <citation type="submission" date="2018-07" db="EMBL/GenBank/DDBJ databases">
        <title>Freshwater and sediment microbial communities from various areas in North America, analyzing microbe dynamics in response to fracking.</title>
        <authorList>
            <person name="Lamendella R."/>
        </authorList>
    </citation>
    <scope>NUCLEOTIDE SEQUENCE [LARGE SCALE GENOMIC DNA]</scope>
    <source>
        <strain evidence="2 3">160A</strain>
    </source>
</reference>
<evidence type="ECO:0000313" key="3">
    <source>
        <dbReference type="Proteomes" id="UP000252733"/>
    </source>
</evidence>
<accession>A0A2T0XEP9</accession>
<name>A0A2T0XEP9_9BACT</name>